<sequence length="572" mass="63166">MMQAQEQMPSRATVGMPLRAHLLPEGIETLNLALWLLGQPFASFPKDDTLFLDPVTQASVSFSEVDERSQHLANQLGFVPRDHTSDLTNTRGVVLLHYPNSIELVLLVLAVLRADYTVTFAAPYATAEDIAWIVQQSQPCAIFTHLDAPQDQLALFGHLDQTTRLFGKNQYSAMYNGPYGRKVYIKPRQDKIAFILWTSGTTGKPKGLLYSHRAAIHATLDLVHGNDHFLSHETWIAFVPLQHSFGLSNVLWASLALGAKVILMTKYNPNTLLQLVQQYRATALHMAPPVVAMLANSPLVDQYDLSSVRMAISAGAPCPSELVHAVHRRLKIPVLMGYGMSETTGLTSQTLAPWSKFRRTIGTVGSPLPGVRVKIVDSNGQTLLANQEGEILVKTASLISGQIGAPGRPIWFESNQWYATGDLGRLQSGRLTITGRLKEMIKVKGHQVSPSELEGKISHHPLIADAAVIGSYNREEASEYPRAFIVPKDLTLLENPDQAERAVHDIALFIEKQCPQKQWLRGGVVLTTSILRSPAGKILRRMLDDHAKQNVSFEYALYQHGVRTPSVVPAKL</sequence>
<accession>G7E0N7</accession>
<dbReference type="Proteomes" id="UP000009131">
    <property type="component" value="Unassembled WGS sequence"/>
</dbReference>
<evidence type="ECO:0000259" key="1">
    <source>
        <dbReference type="Pfam" id="PF00501"/>
    </source>
</evidence>
<dbReference type="eggNOG" id="KOG1176">
    <property type="taxonomic scope" value="Eukaryota"/>
</dbReference>
<organism evidence="2 3">
    <name type="scientific">Mixia osmundae (strain CBS 9802 / IAM 14324 / JCM 22182 / KY 12970)</name>
    <dbReference type="NCBI Taxonomy" id="764103"/>
    <lineage>
        <taxon>Eukaryota</taxon>
        <taxon>Fungi</taxon>
        <taxon>Dikarya</taxon>
        <taxon>Basidiomycota</taxon>
        <taxon>Pucciniomycotina</taxon>
        <taxon>Mixiomycetes</taxon>
        <taxon>Mixiales</taxon>
        <taxon>Mixiaceae</taxon>
        <taxon>Mixia</taxon>
    </lineage>
</organism>
<dbReference type="SUPFAM" id="SSF56801">
    <property type="entry name" value="Acetyl-CoA synthetase-like"/>
    <property type="match status" value="1"/>
</dbReference>
<dbReference type="GO" id="GO:0019748">
    <property type="term" value="P:secondary metabolic process"/>
    <property type="evidence" value="ECO:0007669"/>
    <property type="project" value="TreeGrafter"/>
</dbReference>
<feature type="domain" description="AMP-dependent synthetase/ligase" evidence="1">
    <location>
        <begin position="45"/>
        <end position="401"/>
    </location>
</feature>
<dbReference type="Pfam" id="PF00501">
    <property type="entry name" value="AMP-binding"/>
    <property type="match status" value="1"/>
</dbReference>
<dbReference type="PANTHER" id="PTHR24096:SF295">
    <property type="entry name" value="ACETYL-COA SYNTHETASE-LIKE PROTEIN"/>
    <property type="match status" value="1"/>
</dbReference>
<dbReference type="PANTHER" id="PTHR24096">
    <property type="entry name" value="LONG-CHAIN-FATTY-ACID--COA LIGASE"/>
    <property type="match status" value="1"/>
</dbReference>
<dbReference type="InterPro" id="IPR042099">
    <property type="entry name" value="ANL_N_sf"/>
</dbReference>
<gene>
    <name evidence="2" type="primary">Mo03064</name>
    <name evidence="2" type="ORF">E5Q_03064</name>
</gene>
<dbReference type="AlphaFoldDB" id="G7E0N7"/>
<dbReference type="OrthoDB" id="6509636at2759"/>
<dbReference type="InParanoid" id="G7E0N7"/>
<comment type="caution">
    <text evidence="2">The sequence shown here is derived from an EMBL/GenBank/DDBJ whole genome shotgun (WGS) entry which is preliminary data.</text>
</comment>
<dbReference type="GO" id="GO:0016405">
    <property type="term" value="F:CoA-ligase activity"/>
    <property type="evidence" value="ECO:0007669"/>
    <property type="project" value="TreeGrafter"/>
</dbReference>
<protein>
    <recommendedName>
        <fullName evidence="1">AMP-dependent synthetase/ligase domain-containing protein</fullName>
    </recommendedName>
</protein>
<dbReference type="STRING" id="764103.G7E0N7"/>
<proteinExistence type="predicted"/>
<dbReference type="InterPro" id="IPR000873">
    <property type="entry name" value="AMP-dep_synth/lig_dom"/>
</dbReference>
<dbReference type="PROSITE" id="PS00455">
    <property type="entry name" value="AMP_BINDING"/>
    <property type="match status" value="1"/>
</dbReference>
<dbReference type="InterPro" id="IPR045851">
    <property type="entry name" value="AMP-bd_C_sf"/>
</dbReference>
<evidence type="ECO:0000313" key="3">
    <source>
        <dbReference type="Proteomes" id="UP000009131"/>
    </source>
</evidence>
<dbReference type="Gene3D" id="3.30.300.30">
    <property type="match status" value="1"/>
</dbReference>
<reference evidence="2 3" key="2">
    <citation type="journal article" date="2012" name="Open Biol.">
        <title>Characteristics of nucleosomes and linker DNA regions on the genome of the basidiomycete Mixia osmundae revealed by mono- and dinucleosome mapping.</title>
        <authorList>
            <person name="Nishida H."/>
            <person name="Kondo S."/>
            <person name="Matsumoto T."/>
            <person name="Suzuki Y."/>
            <person name="Yoshikawa H."/>
            <person name="Taylor T.D."/>
            <person name="Sugiyama J."/>
        </authorList>
    </citation>
    <scope>NUCLEOTIDE SEQUENCE [LARGE SCALE GENOMIC DNA]</scope>
    <source>
        <strain evidence="3">CBS 9802 / IAM 14324 / JCM 22182 / KY 12970</strain>
    </source>
</reference>
<dbReference type="RefSeq" id="XP_014566472.1">
    <property type="nucleotide sequence ID" value="XM_014710986.1"/>
</dbReference>
<name>G7E0N7_MIXOS</name>
<evidence type="ECO:0000313" key="2">
    <source>
        <dbReference type="EMBL" id="GAA96397.1"/>
    </source>
</evidence>
<dbReference type="Gene3D" id="3.40.50.12780">
    <property type="entry name" value="N-terminal domain of ligase-like"/>
    <property type="match status" value="1"/>
</dbReference>
<reference evidence="2 3" key="1">
    <citation type="journal article" date="2011" name="J. Gen. Appl. Microbiol.">
        <title>Draft genome sequencing of the enigmatic basidiomycete Mixia osmundae.</title>
        <authorList>
            <person name="Nishida H."/>
            <person name="Nagatsuka Y."/>
            <person name="Sugiyama J."/>
        </authorList>
    </citation>
    <scope>NUCLEOTIDE SEQUENCE [LARGE SCALE GENOMIC DNA]</scope>
    <source>
        <strain evidence="3">CBS 9802 / IAM 14324 / JCM 22182 / KY 12970</strain>
    </source>
</reference>
<dbReference type="EMBL" id="BABT02000084">
    <property type="protein sequence ID" value="GAA96397.1"/>
    <property type="molecule type" value="Genomic_DNA"/>
</dbReference>
<keyword evidence="3" id="KW-1185">Reference proteome</keyword>
<dbReference type="HOGENOM" id="CLU_000022_59_2_1"/>
<dbReference type="InterPro" id="IPR020845">
    <property type="entry name" value="AMP-binding_CS"/>
</dbReference>